<dbReference type="InterPro" id="IPR027095">
    <property type="entry name" value="Golgin-45"/>
</dbReference>
<reference evidence="2" key="2">
    <citation type="submission" date="2007-04" db="EMBL/GenBank/DDBJ databases">
        <title>The genome of the human body louse.</title>
        <authorList>
            <consortium name="The Human Body Louse Genome Consortium"/>
            <person name="Kirkness E."/>
            <person name="Walenz B."/>
            <person name="Hass B."/>
            <person name="Bruggner R."/>
            <person name="Strausberg R."/>
        </authorList>
    </citation>
    <scope>NUCLEOTIDE SEQUENCE</scope>
    <source>
        <strain evidence="2">USDA</strain>
    </source>
</reference>
<reference evidence="3" key="3">
    <citation type="submission" date="2021-02" db="UniProtKB">
        <authorList>
            <consortium name="EnsemblMetazoa"/>
        </authorList>
    </citation>
    <scope>IDENTIFICATION</scope>
    <source>
        <strain evidence="3">USDA</strain>
    </source>
</reference>
<dbReference type="GeneID" id="8233972"/>
<protein>
    <submittedName>
        <fullName evidence="2">Basic leucine zipper nuclear factor protein, putative</fullName>
    </submittedName>
</protein>
<evidence type="ECO:0000313" key="2">
    <source>
        <dbReference type="EMBL" id="EEB11669.1"/>
    </source>
</evidence>
<dbReference type="InParanoid" id="E0VE63"/>
<gene>
    <name evidence="3" type="primary">8233972</name>
    <name evidence="2" type="ORF">Phum_PHUM128620</name>
</gene>
<dbReference type="RefSeq" id="XP_002424407.1">
    <property type="nucleotide sequence ID" value="XM_002424362.1"/>
</dbReference>
<dbReference type="CTD" id="8233972"/>
<dbReference type="PANTHER" id="PTHR13066">
    <property type="entry name" value="BASIC LEUCINE ZIPPER NUCLEAR FACTOR 1 BLZF1 PROTEIN"/>
    <property type="match status" value="1"/>
</dbReference>
<organism>
    <name type="scientific">Pediculus humanus subsp. corporis</name>
    <name type="common">Body louse</name>
    <dbReference type="NCBI Taxonomy" id="121224"/>
    <lineage>
        <taxon>Eukaryota</taxon>
        <taxon>Metazoa</taxon>
        <taxon>Ecdysozoa</taxon>
        <taxon>Arthropoda</taxon>
        <taxon>Hexapoda</taxon>
        <taxon>Insecta</taxon>
        <taxon>Pterygota</taxon>
        <taxon>Neoptera</taxon>
        <taxon>Paraneoptera</taxon>
        <taxon>Psocodea</taxon>
        <taxon>Troctomorpha</taxon>
        <taxon>Phthiraptera</taxon>
        <taxon>Anoplura</taxon>
        <taxon>Pediculidae</taxon>
        <taxon>Pediculus</taxon>
    </lineage>
</organism>
<dbReference type="AlphaFoldDB" id="E0VE63"/>
<dbReference type="GO" id="GO:0000139">
    <property type="term" value="C:Golgi membrane"/>
    <property type="evidence" value="ECO:0007669"/>
    <property type="project" value="TreeGrafter"/>
</dbReference>
<dbReference type="Proteomes" id="UP000009046">
    <property type="component" value="Unassembled WGS sequence"/>
</dbReference>
<dbReference type="GO" id="GO:0007030">
    <property type="term" value="P:Golgi organization"/>
    <property type="evidence" value="ECO:0007669"/>
    <property type="project" value="InterPro"/>
</dbReference>
<dbReference type="OMA" id="QGCCQLA"/>
<dbReference type="EMBL" id="AAZO01001500">
    <property type="status" value="NOT_ANNOTATED_CDS"/>
    <property type="molecule type" value="Genomic_DNA"/>
</dbReference>
<dbReference type="STRING" id="121224.E0VE63"/>
<keyword evidence="4" id="KW-1185">Reference proteome</keyword>
<dbReference type="OrthoDB" id="5959043at2759"/>
<accession>E0VE63</accession>
<dbReference type="HOGENOM" id="CLU_052238_0_0_1"/>
<dbReference type="KEGG" id="phu:Phum_PHUM128620"/>
<sequence length="404" mass="46198">MATNTPLHRTQGDGMEKIENYESVEHTIVLQPQENKESIDKTNNFTLPKSVPFNNFDLAIQLTPPHAVNKKKKKLFENIKNREPKFVPYEPYKAAVKPIVPNSIKVNNKQKTKKNFAAIFRTKKLSENETKDEKDCVKSDVKSENQSSDVDWKAKFKILELEMLTLKEENEQLENQLKFQVQVNGELKNLLVAAVGEDMETKVHVLTEDKLHLAQALLASSESLSSHQEQTEWLAGQCEVWRSKFLASSVMVEELARWKASLCQKVNEANDALKKFLDEEKMIRENVAKTYDNLCVLRDNFDLHNKKNKMFKWNIMDVCKENLNLSEILIVELLGSKQMDIKKNVCLNHWEKTQAEKSAEKVKPDEACNAVVGAAVTLSGKLYLQTHPPKIECCPQCTGEIKLV</sequence>
<dbReference type="GO" id="GO:0043001">
    <property type="term" value="P:Golgi to plasma membrane protein transport"/>
    <property type="evidence" value="ECO:0007669"/>
    <property type="project" value="InterPro"/>
</dbReference>
<keyword evidence="1" id="KW-0175">Coiled coil</keyword>
<feature type="coiled-coil region" evidence="1">
    <location>
        <begin position="156"/>
        <end position="190"/>
    </location>
</feature>
<evidence type="ECO:0000313" key="4">
    <source>
        <dbReference type="Proteomes" id="UP000009046"/>
    </source>
</evidence>
<name>E0VE63_PEDHC</name>
<dbReference type="eggNOG" id="KOG4074">
    <property type="taxonomic scope" value="Eukaryota"/>
</dbReference>
<dbReference type="VEuPathDB" id="VectorBase:PHUM128620"/>
<dbReference type="PANTHER" id="PTHR13066:SF2">
    <property type="entry name" value="GOLGIN-45"/>
    <property type="match status" value="1"/>
</dbReference>
<reference evidence="2" key="1">
    <citation type="submission" date="2007-04" db="EMBL/GenBank/DDBJ databases">
        <title>Annotation of Pediculus humanus corporis strain USDA.</title>
        <authorList>
            <person name="Kirkness E."/>
            <person name="Hannick L."/>
            <person name="Hass B."/>
            <person name="Bruggner R."/>
            <person name="Lawson D."/>
            <person name="Bidwell S."/>
            <person name="Joardar V."/>
            <person name="Caler E."/>
            <person name="Walenz B."/>
            <person name="Inman J."/>
            <person name="Schobel S."/>
            <person name="Galinsky K."/>
            <person name="Amedeo P."/>
            <person name="Strausberg R."/>
        </authorList>
    </citation>
    <scope>NUCLEOTIDE SEQUENCE</scope>
    <source>
        <strain evidence="2">USDA</strain>
    </source>
</reference>
<evidence type="ECO:0000256" key="1">
    <source>
        <dbReference type="SAM" id="Coils"/>
    </source>
</evidence>
<proteinExistence type="predicted"/>
<dbReference type="EMBL" id="DS235088">
    <property type="protein sequence ID" value="EEB11669.1"/>
    <property type="molecule type" value="Genomic_DNA"/>
</dbReference>
<evidence type="ECO:0000313" key="3">
    <source>
        <dbReference type="EnsemblMetazoa" id="PHUM128620-PA"/>
    </source>
</evidence>
<dbReference type="EnsemblMetazoa" id="PHUM128620-RA">
    <property type="protein sequence ID" value="PHUM128620-PA"/>
    <property type="gene ID" value="PHUM128620"/>
</dbReference>